<dbReference type="InterPro" id="IPR000101">
    <property type="entry name" value="GGT_peptidase"/>
</dbReference>
<feature type="binding site" evidence="3">
    <location>
        <position position="425"/>
    </location>
    <ligand>
        <name>L-glutamate</name>
        <dbReference type="ChEBI" id="CHEBI:29985"/>
    </ligand>
</feature>
<feature type="active site" description="Nucleophile" evidence="2">
    <location>
        <position position="378"/>
    </location>
</feature>
<dbReference type="Proteomes" id="UP000677228">
    <property type="component" value="Unassembled WGS sequence"/>
</dbReference>
<protein>
    <recommendedName>
        <fullName evidence="9">Gamma-glutamyltransferase</fullName>
    </recommendedName>
</protein>
<dbReference type="SUPFAM" id="SSF56235">
    <property type="entry name" value="N-terminal nucleophile aminohydrolases (Ntn hydrolases)"/>
    <property type="match status" value="1"/>
</dbReference>
<dbReference type="AlphaFoldDB" id="A0A813NRC3"/>
<dbReference type="GO" id="GO:0036374">
    <property type="term" value="F:glutathione hydrolase activity"/>
    <property type="evidence" value="ECO:0007669"/>
    <property type="project" value="InterPro"/>
</dbReference>
<dbReference type="EMBL" id="CAJOBA010000766">
    <property type="protein sequence ID" value="CAF3555246.1"/>
    <property type="molecule type" value="Genomic_DNA"/>
</dbReference>
<dbReference type="PANTHER" id="PTHR11686">
    <property type="entry name" value="GAMMA GLUTAMYL TRANSPEPTIDASE"/>
    <property type="match status" value="1"/>
</dbReference>
<keyword evidence="1" id="KW-1199">Hemostasis impairing toxin</keyword>
<dbReference type="EMBL" id="CAJNOQ010000022">
    <property type="protein sequence ID" value="CAF0741994.1"/>
    <property type="molecule type" value="Genomic_DNA"/>
</dbReference>
<evidence type="ECO:0000256" key="3">
    <source>
        <dbReference type="PIRSR" id="PIRSR600101-2"/>
    </source>
</evidence>
<dbReference type="OrthoDB" id="1081007at2759"/>
<dbReference type="EMBL" id="CAJOBC010000022">
    <property type="protein sequence ID" value="CAF3520407.1"/>
    <property type="molecule type" value="Genomic_DNA"/>
</dbReference>
<organism evidence="4 8">
    <name type="scientific">Didymodactylos carnosus</name>
    <dbReference type="NCBI Taxonomy" id="1234261"/>
    <lineage>
        <taxon>Eukaryota</taxon>
        <taxon>Metazoa</taxon>
        <taxon>Spiralia</taxon>
        <taxon>Gnathifera</taxon>
        <taxon>Rotifera</taxon>
        <taxon>Eurotatoria</taxon>
        <taxon>Bdelloidea</taxon>
        <taxon>Philodinida</taxon>
        <taxon>Philodinidae</taxon>
        <taxon>Didymodactylos</taxon>
    </lineage>
</organism>
<dbReference type="Proteomes" id="UP000681722">
    <property type="component" value="Unassembled WGS sequence"/>
</dbReference>
<dbReference type="GO" id="GO:0005886">
    <property type="term" value="C:plasma membrane"/>
    <property type="evidence" value="ECO:0007669"/>
    <property type="project" value="TreeGrafter"/>
</dbReference>
<evidence type="ECO:0008006" key="9">
    <source>
        <dbReference type="Google" id="ProtNLM"/>
    </source>
</evidence>
<dbReference type="FunFam" id="3.60.20.40:FF:000001">
    <property type="entry name" value="Gamma-glutamyltranspeptidase 1"/>
    <property type="match status" value="1"/>
</dbReference>
<reference evidence="4" key="1">
    <citation type="submission" date="2021-02" db="EMBL/GenBank/DDBJ databases">
        <authorList>
            <person name="Nowell W R."/>
        </authorList>
    </citation>
    <scope>NUCLEOTIDE SEQUENCE</scope>
</reference>
<dbReference type="GO" id="GO:0006751">
    <property type="term" value="P:glutathione catabolic process"/>
    <property type="evidence" value="ECO:0007669"/>
    <property type="project" value="InterPro"/>
</dbReference>
<gene>
    <name evidence="4" type="ORF">GPM918_LOCUS322</name>
    <name evidence="5" type="ORF">OVA965_LOCUS3249</name>
    <name evidence="6" type="ORF">SRO942_LOCUS323</name>
    <name evidence="7" type="ORF">TMI583_LOCUS3248</name>
</gene>
<evidence type="ECO:0000256" key="2">
    <source>
        <dbReference type="PIRSR" id="PIRSR600101-1"/>
    </source>
</evidence>
<feature type="binding site" evidence="3">
    <location>
        <begin position="453"/>
        <end position="454"/>
    </location>
    <ligand>
        <name>L-glutamate</name>
        <dbReference type="ChEBI" id="CHEBI:29985"/>
    </ligand>
</feature>
<evidence type="ECO:0000313" key="4">
    <source>
        <dbReference type="EMBL" id="CAF0741994.1"/>
    </source>
</evidence>
<dbReference type="PANTHER" id="PTHR11686:SF9">
    <property type="entry name" value="RE13973P"/>
    <property type="match status" value="1"/>
</dbReference>
<dbReference type="Proteomes" id="UP000682733">
    <property type="component" value="Unassembled WGS sequence"/>
</dbReference>
<dbReference type="InterPro" id="IPR029055">
    <property type="entry name" value="Ntn_hydrolases_N"/>
</dbReference>
<evidence type="ECO:0000313" key="5">
    <source>
        <dbReference type="EMBL" id="CAF0774172.1"/>
    </source>
</evidence>
<keyword evidence="1" id="KW-0800">Toxin</keyword>
<name>A0A813NRC3_9BILA</name>
<feature type="binding site" evidence="3">
    <location>
        <begin position="401"/>
        <end position="403"/>
    </location>
    <ligand>
        <name>L-glutamate</name>
        <dbReference type="ChEBI" id="CHEBI:29985"/>
    </ligand>
</feature>
<evidence type="ECO:0000313" key="6">
    <source>
        <dbReference type="EMBL" id="CAF3520407.1"/>
    </source>
</evidence>
<dbReference type="EMBL" id="CAJNOK010000766">
    <property type="protein sequence ID" value="CAF0774172.1"/>
    <property type="molecule type" value="Genomic_DNA"/>
</dbReference>
<dbReference type="Gene3D" id="3.60.20.40">
    <property type="match status" value="1"/>
</dbReference>
<evidence type="ECO:0000256" key="1">
    <source>
        <dbReference type="ARBA" id="ARBA00084097"/>
    </source>
</evidence>
<accession>A0A813NRC3</accession>
<keyword evidence="1" id="KW-1202">Platelet aggregation activating toxin</keyword>
<sequence>MSQKHSTPTHESYNLDDLSAKEKYEQAAIAADSVEASKVAKNILLNGGSIVDATIAGLLVNGLVNAQSHGIGGGFFLLFYRKLNKQSKGECIALDAREVAPKKAHYLMFNDKNNLLSSTSGGLSIAIPGEIAGFWALYQRYGRLKWRDLFQPAINMCKNGYLVHRGLATFLTRYKNDFKNDPITEQIFIDIKTGQEFREGDYIKLPKLANTLSIIANDGANSFYNGSLTPLIVSEIQANGGIVEEEDLKNYQVKFLEPISVLLPSLGLKIYAHPPPSSGILVLFMLLMFQYLVESDYIREESDLIHLVVETSRTAFAHRTKICDTRFSSPETTHFLSSLLEPIYISTCVNNILSSKKLRDSKSIYLDEHSSFREDHGTSHFCATVSDPNGDGIEAISVTSSINLGFGSRVIGEKTHIIYNNQMDDFCQPQKTNTYYLPSHNCNYIHGEKAPASSMCPLIFINEKTGDLRLIIGASGGTRIITAVFQVAALHILLKRSLRAAIDMPRIHNQLWPNQTYLEHGFTKQILTVLQKRGHSVENLRRGGSCVQAIQRRDDGNFIAVSDGRKGGQPAGF</sequence>
<dbReference type="InterPro" id="IPR043137">
    <property type="entry name" value="GGT_ssub_C"/>
</dbReference>
<evidence type="ECO:0000313" key="7">
    <source>
        <dbReference type="EMBL" id="CAF3555246.1"/>
    </source>
</evidence>
<keyword evidence="8" id="KW-1185">Reference proteome</keyword>
<dbReference type="Proteomes" id="UP000663829">
    <property type="component" value="Unassembled WGS sequence"/>
</dbReference>
<dbReference type="InterPro" id="IPR043138">
    <property type="entry name" value="GGT_lsub"/>
</dbReference>
<dbReference type="PRINTS" id="PR01210">
    <property type="entry name" value="GGTRANSPTASE"/>
</dbReference>
<dbReference type="Gene3D" id="1.10.246.130">
    <property type="match status" value="1"/>
</dbReference>
<proteinExistence type="predicted"/>
<feature type="binding site" evidence="3">
    <location>
        <position position="97"/>
    </location>
    <ligand>
        <name>L-glutamate</name>
        <dbReference type="ChEBI" id="CHEBI:29985"/>
    </ligand>
</feature>
<comment type="caution">
    <text evidence="4">The sequence shown here is derived from an EMBL/GenBank/DDBJ whole genome shotgun (WGS) entry which is preliminary data.</text>
</comment>
<feature type="binding site" evidence="3">
    <location>
        <position position="477"/>
    </location>
    <ligand>
        <name>L-glutamate</name>
        <dbReference type="ChEBI" id="CHEBI:29985"/>
    </ligand>
</feature>
<dbReference type="Pfam" id="PF01019">
    <property type="entry name" value="G_glu_transpept"/>
    <property type="match status" value="1"/>
</dbReference>
<evidence type="ECO:0000313" key="8">
    <source>
        <dbReference type="Proteomes" id="UP000663829"/>
    </source>
</evidence>